<proteinExistence type="predicted"/>
<dbReference type="PANTHER" id="PTHR48081:SF8">
    <property type="entry name" value="ALPHA_BETA HYDROLASE FOLD-3 DOMAIN-CONTAINING PROTEIN-RELATED"/>
    <property type="match status" value="1"/>
</dbReference>
<dbReference type="Pfam" id="PF07859">
    <property type="entry name" value="Abhydrolase_3"/>
    <property type="match status" value="1"/>
</dbReference>
<reference evidence="4 5" key="1">
    <citation type="submission" date="2024-05" db="EMBL/GenBank/DDBJ databases">
        <title>A draft genome resource for the thread blight pathogen Marasmius tenuissimus strain MS-2.</title>
        <authorList>
            <person name="Yulfo-Soto G.E."/>
            <person name="Baruah I.K."/>
            <person name="Amoako-Attah I."/>
            <person name="Bukari Y."/>
            <person name="Meinhardt L.W."/>
            <person name="Bailey B.A."/>
            <person name="Cohen S.P."/>
        </authorList>
    </citation>
    <scope>NUCLEOTIDE SEQUENCE [LARGE SCALE GENOMIC DNA]</scope>
    <source>
        <strain evidence="4 5">MS-2</strain>
    </source>
</reference>
<organism evidence="4 5">
    <name type="scientific">Marasmius tenuissimus</name>
    <dbReference type="NCBI Taxonomy" id="585030"/>
    <lineage>
        <taxon>Eukaryota</taxon>
        <taxon>Fungi</taxon>
        <taxon>Dikarya</taxon>
        <taxon>Basidiomycota</taxon>
        <taxon>Agaricomycotina</taxon>
        <taxon>Agaricomycetes</taxon>
        <taxon>Agaricomycetidae</taxon>
        <taxon>Agaricales</taxon>
        <taxon>Marasmiineae</taxon>
        <taxon>Marasmiaceae</taxon>
        <taxon>Marasmius</taxon>
    </lineage>
</organism>
<dbReference type="InterPro" id="IPR050300">
    <property type="entry name" value="GDXG_lipolytic_enzyme"/>
</dbReference>
<dbReference type="InterPro" id="IPR029058">
    <property type="entry name" value="AB_hydrolase_fold"/>
</dbReference>
<keyword evidence="5" id="KW-1185">Reference proteome</keyword>
<evidence type="ECO:0000259" key="3">
    <source>
        <dbReference type="Pfam" id="PF07859"/>
    </source>
</evidence>
<dbReference type="InterPro" id="IPR013094">
    <property type="entry name" value="AB_hydrolase_3"/>
</dbReference>
<dbReference type="PANTHER" id="PTHR48081">
    <property type="entry name" value="AB HYDROLASE SUPERFAMILY PROTEIN C4A8.06C"/>
    <property type="match status" value="1"/>
</dbReference>
<dbReference type="Gene3D" id="3.40.50.1820">
    <property type="entry name" value="alpha/beta hydrolase"/>
    <property type="match status" value="1"/>
</dbReference>
<evidence type="ECO:0000313" key="4">
    <source>
        <dbReference type="EMBL" id="KAL0061450.1"/>
    </source>
</evidence>
<feature type="domain" description="Alpha/beta hydrolase fold-3" evidence="3">
    <location>
        <begin position="93"/>
        <end position="306"/>
    </location>
</feature>
<evidence type="ECO:0000256" key="2">
    <source>
        <dbReference type="SAM" id="Coils"/>
    </source>
</evidence>
<dbReference type="Proteomes" id="UP001437256">
    <property type="component" value="Unassembled WGS sequence"/>
</dbReference>
<evidence type="ECO:0000313" key="5">
    <source>
        <dbReference type="Proteomes" id="UP001437256"/>
    </source>
</evidence>
<feature type="coiled-coil region" evidence="2">
    <location>
        <begin position="359"/>
        <end position="386"/>
    </location>
</feature>
<accession>A0ABR2ZJE8</accession>
<keyword evidence="1" id="KW-0378">Hydrolase</keyword>
<dbReference type="EMBL" id="JBBXMP010000135">
    <property type="protein sequence ID" value="KAL0061450.1"/>
    <property type="molecule type" value="Genomic_DNA"/>
</dbReference>
<gene>
    <name evidence="4" type="ORF">AAF712_011744</name>
</gene>
<dbReference type="SUPFAM" id="SSF53474">
    <property type="entry name" value="alpha/beta-Hydrolases"/>
    <property type="match status" value="1"/>
</dbReference>
<comment type="caution">
    <text evidence="4">The sequence shown here is derived from an EMBL/GenBank/DDBJ whole genome shotgun (WGS) entry which is preliminary data.</text>
</comment>
<name>A0ABR2ZJE8_9AGAR</name>
<keyword evidence="2" id="KW-0175">Coiled coil</keyword>
<evidence type="ECO:0000256" key="1">
    <source>
        <dbReference type="ARBA" id="ARBA00022801"/>
    </source>
</evidence>
<sequence length="422" mass="46676">MAEWTHYSEIDPEFAPLVDALPALPVNLPVEEIRGFYNTATEQRRSKSESSLPPSSEYTVTEHEIAVGGGVTVLARSIVPTPRDGEDGAFPLLFWIHGGGFILGDRNMDDYWLRTASVEVRISVVNCEYRLAPEHPYPAAVHDCFAALKFVASSPEKFSASLKKGFLVGGTSAGGRLTAVMSHLVRDDPFFNDKPVTGQLLHIPGVVHHSVVPEKRVADLDVTNKDAPILSRSGMDHFYAMYKPVPTETKYSPLLLETHKGLPPAYLQVCGLDPLRDDGLIYEKVLREANVPTKLEVYPGVPHGFESVFPHLKQAPAPLVLSPSIGDKNRETVVPQNLLETSRSPHASFFSSQETSAWIQDAEEEIFKYQTAIQKLQNDIEQLQWKELAARRGIARYSSLIPHPKTSIGGPSSNFLVWVCSK</sequence>
<protein>
    <recommendedName>
        <fullName evidence="3">Alpha/beta hydrolase fold-3 domain-containing protein</fullName>
    </recommendedName>
</protein>